<feature type="region of interest" description="Disordered" evidence="1">
    <location>
        <begin position="131"/>
        <end position="177"/>
    </location>
</feature>
<feature type="region of interest" description="Disordered" evidence="1">
    <location>
        <begin position="235"/>
        <end position="261"/>
    </location>
</feature>
<feature type="transmembrane region" description="Helical" evidence="2">
    <location>
        <begin position="17"/>
        <end position="39"/>
    </location>
</feature>
<comment type="caution">
    <text evidence="3">The sequence shown here is derived from an EMBL/GenBank/DDBJ whole genome shotgun (WGS) entry which is preliminary data.</text>
</comment>
<dbReference type="EMBL" id="JAUEPO010000003">
    <property type="protein sequence ID" value="KAK3327345.1"/>
    <property type="molecule type" value="Genomic_DNA"/>
</dbReference>
<protein>
    <submittedName>
        <fullName evidence="3">Uncharacterized protein</fullName>
    </submittedName>
</protein>
<organism evidence="3 4">
    <name type="scientific">Cercophora scortea</name>
    <dbReference type="NCBI Taxonomy" id="314031"/>
    <lineage>
        <taxon>Eukaryota</taxon>
        <taxon>Fungi</taxon>
        <taxon>Dikarya</taxon>
        <taxon>Ascomycota</taxon>
        <taxon>Pezizomycotina</taxon>
        <taxon>Sordariomycetes</taxon>
        <taxon>Sordariomycetidae</taxon>
        <taxon>Sordariales</taxon>
        <taxon>Lasiosphaeriaceae</taxon>
        <taxon>Cercophora</taxon>
    </lineage>
</organism>
<dbReference type="CDD" id="cd12087">
    <property type="entry name" value="TM_EGFR-like"/>
    <property type="match status" value="1"/>
</dbReference>
<evidence type="ECO:0000313" key="4">
    <source>
        <dbReference type="Proteomes" id="UP001286456"/>
    </source>
</evidence>
<keyword evidence="4" id="KW-1185">Reference proteome</keyword>
<proteinExistence type="predicted"/>
<evidence type="ECO:0000256" key="1">
    <source>
        <dbReference type="SAM" id="MobiDB-lite"/>
    </source>
</evidence>
<evidence type="ECO:0000313" key="3">
    <source>
        <dbReference type="EMBL" id="KAK3327345.1"/>
    </source>
</evidence>
<sequence length="355" mass="39205">MTDTTNAQGSAQLSTGAIVGIAVGAGSLFLGAAGLFIIYARRQRQFDTADHFYRNGGRLEMGSSPFVGTYTVPVGPVYTLDYKAMRRESQDSSHSLSPEPTMPLPEFSHVSEMASAMPTHPAYIPRALVRGTTPSTMSPASSSGGHTPQFSTTSSTRSTPRSQTQLVIKTQADTPDQERYLRPMAGFSRSREIDEDSEDTMIEIGHAEATNYAFSQQQQPRHQRPLPALIIPASTSSRPKPARLNLNLHQATNPSISEKPIKGRENMAISGPLAFPHLQQQQHRHQQQYQSYDESGSSATATTDRRTFRDRSQSFRNSFTGSGSQERSRPQGDRIAEYPNRHYAEIEVGRDSDIW</sequence>
<dbReference type="AlphaFoldDB" id="A0AAE0ILX8"/>
<reference evidence="3" key="2">
    <citation type="submission" date="2023-06" db="EMBL/GenBank/DDBJ databases">
        <authorList>
            <consortium name="Lawrence Berkeley National Laboratory"/>
            <person name="Haridas S."/>
            <person name="Hensen N."/>
            <person name="Bonometti L."/>
            <person name="Westerberg I."/>
            <person name="Brannstrom I.O."/>
            <person name="Guillou S."/>
            <person name="Cros-Aarteil S."/>
            <person name="Calhoun S."/>
            <person name="Kuo A."/>
            <person name="Mondo S."/>
            <person name="Pangilinan J."/>
            <person name="Riley R."/>
            <person name="Labutti K."/>
            <person name="Andreopoulos B."/>
            <person name="Lipzen A."/>
            <person name="Chen C."/>
            <person name="Yanf M."/>
            <person name="Daum C."/>
            <person name="Ng V."/>
            <person name="Clum A."/>
            <person name="Steindorff A."/>
            <person name="Ohm R."/>
            <person name="Martin F."/>
            <person name="Silar P."/>
            <person name="Natvig D."/>
            <person name="Lalanne C."/>
            <person name="Gautier V."/>
            <person name="Ament-Velasquez S.L."/>
            <person name="Kruys A."/>
            <person name="Hutchinson M.I."/>
            <person name="Powell A.J."/>
            <person name="Barry K."/>
            <person name="Miller A.N."/>
            <person name="Grigoriev I.V."/>
            <person name="Debuchy R."/>
            <person name="Gladieux P."/>
            <person name="Thoren M.H."/>
            <person name="Johannesson H."/>
        </authorList>
    </citation>
    <scope>NUCLEOTIDE SEQUENCE</scope>
    <source>
        <strain evidence="3">SMH4131-1</strain>
    </source>
</reference>
<feature type="compositionally biased region" description="Polar residues" evidence="1">
    <location>
        <begin position="247"/>
        <end position="256"/>
    </location>
</feature>
<keyword evidence="2" id="KW-1133">Transmembrane helix</keyword>
<dbReference type="Proteomes" id="UP001286456">
    <property type="component" value="Unassembled WGS sequence"/>
</dbReference>
<feature type="compositionally biased region" description="Basic and acidic residues" evidence="1">
    <location>
        <begin position="326"/>
        <end position="340"/>
    </location>
</feature>
<accession>A0AAE0ILX8</accession>
<feature type="compositionally biased region" description="Low complexity" evidence="1">
    <location>
        <begin position="131"/>
        <end position="165"/>
    </location>
</feature>
<feature type="region of interest" description="Disordered" evidence="1">
    <location>
        <begin position="279"/>
        <end position="340"/>
    </location>
</feature>
<evidence type="ECO:0000256" key="2">
    <source>
        <dbReference type="SAM" id="Phobius"/>
    </source>
</evidence>
<gene>
    <name evidence="3" type="ORF">B0T19DRAFT_160464</name>
</gene>
<name>A0AAE0ILX8_9PEZI</name>
<keyword evidence="2" id="KW-0472">Membrane</keyword>
<feature type="compositionally biased region" description="Basic and acidic residues" evidence="1">
    <location>
        <begin position="303"/>
        <end position="313"/>
    </location>
</feature>
<reference evidence="3" key="1">
    <citation type="journal article" date="2023" name="Mol. Phylogenet. Evol.">
        <title>Genome-scale phylogeny and comparative genomics of the fungal order Sordariales.</title>
        <authorList>
            <person name="Hensen N."/>
            <person name="Bonometti L."/>
            <person name="Westerberg I."/>
            <person name="Brannstrom I.O."/>
            <person name="Guillou S."/>
            <person name="Cros-Aarteil S."/>
            <person name="Calhoun S."/>
            <person name="Haridas S."/>
            <person name="Kuo A."/>
            <person name="Mondo S."/>
            <person name="Pangilinan J."/>
            <person name="Riley R."/>
            <person name="LaButti K."/>
            <person name="Andreopoulos B."/>
            <person name="Lipzen A."/>
            <person name="Chen C."/>
            <person name="Yan M."/>
            <person name="Daum C."/>
            <person name="Ng V."/>
            <person name="Clum A."/>
            <person name="Steindorff A."/>
            <person name="Ohm R.A."/>
            <person name="Martin F."/>
            <person name="Silar P."/>
            <person name="Natvig D.O."/>
            <person name="Lalanne C."/>
            <person name="Gautier V."/>
            <person name="Ament-Velasquez S.L."/>
            <person name="Kruys A."/>
            <person name="Hutchinson M.I."/>
            <person name="Powell A.J."/>
            <person name="Barry K."/>
            <person name="Miller A.N."/>
            <person name="Grigoriev I.V."/>
            <person name="Debuchy R."/>
            <person name="Gladieux P."/>
            <person name="Hiltunen Thoren M."/>
            <person name="Johannesson H."/>
        </authorList>
    </citation>
    <scope>NUCLEOTIDE SEQUENCE</scope>
    <source>
        <strain evidence="3">SMH4131-1</strain>
    </source>
</reference>
<keyword evidence="2" id="KW-0812">Transmembrane</keyword>